<sequence length="422" mass="45752">MAALGRALVLALAVVLAVAPAQTRAGGVQPVGEVKDWDLGTSSATTTTTTDGEGGGEEARMSMQELFNWAIEHSDPERLREMAEKVKNGEDVVGGGDRDRDRDRGSLPDPFSASSSSARVVDRRWTEDELSQKRADVREALDALAAHPTEQTYIKLAHAVYADATAPVERRLEALETLTELIRPVDNANDLHVLGAFYLTLVPIRPRRRDVNAYDSVEAKLATIAVNESAPELRRRKAFFALSQMVRDDHVCRRSFFAAGGATALLQLLHPNANPGLRVKAATLAADLFASPDPEQHAREGARFDEIHHKEARALKHTAMPHLIHMTTGGSADAREKAMHAVRAALDADAGDDEESAASTHRAARRAGGAEAFEALAEFFEEAAKGNEDTREYHATLARDAGSVAARLARETHRGGIHHVEL</sequence>
<dbReference type="Proteomes" id="UP000001876">
    <property type="component" value="Unassembled WGS sequence"/>
</dbReference>
<evidence type="ECO:0000256" key="3">
    <source>
        <dbReference type="SAM" id="SignalP"/>
    </source>
</evidence>
<dbReference type="Gene3D" id="1.25.10.10">
    <property type="entry name" value="Leucine-rich Repeat Variant"/>
    <property type="match status" value="1"/>
</dbReference>
<dbReference type="PANTHER" id="PTHR19316:SF18">
    <property type="entry name" value="HSP70-BINDING PROTEIN 1"/>
    <property type="match status" value="1"/>
</dbReference>
<keyword evidence="3" id="KW-0732">Signal</keyword>
<feature type="signal peptide" evidence="3">
    <location>
        <begin position="1"/>
        <end position="25"/>
    </location>
</feature>
<feature type="region of interest" description="Disordered" evidence="2">
    <location>
        <begin position="85"/>
        <end position="118"/>
    </location>
</feature>
<reference evidence="5 6" key="1">
    <citation type="journal article" date="2009" name="Science">
        <title>Green evolution and dynamic adaptations revealed by genomes of the marine picoeukaryotes Micromonas.</title>
        <authorList>
            <person name="Worden A.Z."/>
            <person name="Lee J.H."/>
            <person name="Mock T."/>
            <person name="Rouze P."/>
            <person name="Simmons M.P."/>
            <person name="Aerts A.L."/>
            <person name="Allen A.E."/>
            <person name="Cuvelier M.L."/>
            <person name="Derelle E."/>
            <person name="Everett M.V."/>
            <person name="Foulon E."/>
            <person name="Grimwood J."/>
            <person name="Gundlach H."/>
            <person name="Henrissat B."/>
            <person name="Napoli C."/>
            <person name="McDonald S.M."/>
            <person name="Parker M.S."/>
            <person name="Rombauts S."/>
            <person name="Salamov A."/>
            <person name="Von Dassow P."/>
            <person name="Badger J.H."/>
            <person name="Coutinho P.M."/>
            <person name="Demir E."/>
            <person name="Dubchak I."/>
            <person name="Gentemann C."/>
            <person name="Eikrem W."/>
            <person name="Gready J.E."/>
            <person name="John U."/>
            <person name="Lanier W."/>
            <person name="Lindquist E.A."/>
            <person name="Lucas S."/>
            <person name="Mayer K.F."/>
            <person name="Moreau H."/>
            <person name="Not F."/>
            <person name="Otillar R."/>
            <person name="Panaud O."/>
            <person name="Pangilinan J."/>
            <person name="Paulsen I."/>
            <person name="Piegu B."/>
            <person name="Poliakov A."/>
            <person name="Robbens S."/>
            <person name="Schmutz J."/>
            <person name="Toulza E."/>
            <person name="Wyss T."/>
            <person name="Zelensky A."/>
            <person name="Zhou K."/>
            <person name="Armbrust E.V."/>
            <person name="Bhattacharya D."/>
            <person name="Goodenough U.W."/>
            <person name="Van de Peer Y."/>
            <person name="Grigoriev I.V."/>
        </authorList>
    </citation>
    <scope>NUCLEOTIDE SEQUENCE [LARGE SCALE GENOMIC DNA]</scope>
    <source>
        <strain evidence="5 6">CCMP1545</strain>
    </source>
</reference>
<dbReference type="EMBL" id="GG663738">
    <property type="protein sequence ID" value="EEH57533.1"/>
    <property type="molecule type" value="Genomic_DNA"/>
</dbReference>
<keyword evidence="6" id="KW-1185">Reference proteome</keyword>
<dbReference type="Pfam" id="PF08609">
    <property type="entry name" value="Fes1"/>
    <property type="match status" value="1"/>
</dbReference>
<dbReference type="InterPro" id="IPR011989">
    <property type="entry name" value="ARM-like"/>
</dbReference>
<keyword evidence="1" id="KW-0677">Repeat</keyword>
<name>C1MPI3_MICPC</name>
<accession>C1MPI3</accession>
<proteinExistence type="predicted"/>
<feature type="compositionally biased region" description="Basic and acidic residues" evidence="2">
    <location>
        <begin position="85"/>
        <end position="106"/>
    </location>
</feature>
<gene>
    <name evidence="5" type="ORF">MICPUCDRAFT_39119</name>
</gene>
<evidence type="ECO:0000256" key="2">
    <source>
        <dbReference type="SAM" id="MobiDB-lite"/>
    </source>
</evidence>
<protein>
    <submittedName>
        <fullName evidence="5">Predicted protein</fullName>
    </submittedName>
</protein>
<dbReference type="GO" id="GO:0000774">
    <property type="term" value="F:adenyl-nucleotide exchange factor activity"/>
    <property type="evidence" value="ECO:0007669"/>
    <property type="project" value="TreeGrafter"/>
</dbReference>
<feature type="compositionally biased region" description="Low complexity" evidence="2">
    <location>
        <begin position="40"/>
        <end position="51"/>
    </location>
</feature>
<evidence type="ECO:0000256" key="1">
    <source>
        <dbReference type="ARBA" id="ARBA00022737"/>
    </source>
</evidence>
<feature type="chain" id="PRO_5002912021" evidence="3">
    <location>
        <begin position="26"/>
        <end position="422"/>
    </location>
</feature>
<dbReference type="PANTHER" id="PTHR19316">
    <property type="entry name" value="PROTEIN FOLDING REGULATOR"/>
    <property type="match status" value="1"/>
</dbReference>
<evidence type="ECO:0000313" key="6">
    <source>
        <dbReference type="Proteomes" id="UP000001876"/>
    </source>
</evidence>
<feature type="domain" description="Nucleotide exchange factor Fes1" evidence="4">
    <location>
        <begin position="63"/>
        <end position="191"/>
    </location>
</feature>
<feature type="region of interest" description="Disordered" evidence="2">
    <location>
        <begin position="38"/>
        <end position="57"/>
    </location>
</feature>
<dbReference type="InterPro" id="IPR013918">
    <property type="entry name" value="Nucleotide_exch_fac_Fes1"/>
</dbReference>
<dbReference type="InterPro" id="IPR016024">
    <property type="entry name" value="ARM-type_fold"/>
</dbReference>
<dbReference type="KEGG" id="mpp:MICPUCDRAFT_39119"/>
<evidence type="ECO:0000259" key="4">
    <source>
        <dbReference type="Pfam" id="PF08609"/>
    </source>
</evidence>
<dbReference type="AlphaFoldDB" id="C1MPI3"/>
<dbReference type="STRING" id="564608.C1MPI3"/>
<dbReference type="eggNOG" id="KOG2160">
    <property type="taxonomic scope" value="Eukaryota"/>
</dbReference>
<dbReference type="OrthoDB" id="551776at2759"/>
<dbReference type="OMA" id="FHANARE"/>
<dbReference type="InterPro" id="IPR050693">
    <property type="entry name" value="Hsp70_NEF-Inhibitors"/>
</dbReference>
<dbReference type="RefSeq" id="XP_003057582.1">
    <property type="nucleotide sequence ID" value="XM_003057536.1"/>
</dbReference>
<dbReference type="GO" id="GO:0005783">
    <property type="term" value="C:endoplasmic reticulum"/>
    <property type="evidence" value="ECO:0007669"/>
    <property type="project" value="TreeGrafter"/>
</dbReference>
<organism evidence="6">
    <name type="scientific">Micromonas pusilla (strain CCMP1545)</name>
    <name type="common">Picoplanktonic green alga</name>
    <dbReference type="NCBI Taxonomy" id="564608"/>
    <lineage>
        <taxon>Eukaryota</taxon>
        <taxon>Viridiplantae</taxon>
        <taxon>Chlorophyta</taxon>
        <taxon>Mamiellophyceae</taxon>
        <taxon>Mamiellales</taxon>
        <taxon>Mamiellaceae</taxon>
        <taxon>Micromonas</taxon>
    </lineage>
</organism>
<evidence type="ECO:0000313" key="5">
    <source>
        <dbReference type="EMBL" id="EEH57533.1"/>
    </source>
</evidence>
<dbReference type="GeneID" id="9683401"/>
<dbReference type="SUPFAM" id="SSF48371">
    <property type="entry name" value="ARM repeat"/>
    <property type="match status" value="1"/>
</dbReference>